<evidence type="ECO:0000256" key="3">
    <source>
        <dbReference type="RuleBase" id="RU003616"/>
    </source>
</evidence>
<name>A0ABR2WYM4_9FUNG</name>
<sequence>MFFYRSREECELGQEVEEFFSAFLGGRQFGIDWSPNIDMNDNGKEIIVQAELPGVPKENISLNVEGGNLVLSGEAPLKKDQSKARFYSCERRFGNFKRSIPLPNDVDTTKIDAAYKDGILEVKIEKKEDTSPKNIPIA</sequence>
<organism evidence="5 6">
    <name type="scientific">Basidiobolus ranarum</name>
    <dbReference type="NCBI Taxonomy" id="34480"/>
    <lineage>
        <taxon>Eukaryota</taxon>
        <taxon>Fungi</taxon>
        <taxon>Fungi incertae sedis</taxon>
        <taxon>Zoopagomycota</taxon>
        <taxon>Entomophthoromycotina</taxon>
        <taxon>Basidiobolomycetes</taxon>
        <taxon>Basidiobolales</taxon>
        <taxon>Basidiobolaceae</taxon>
        <taxon>Basidiobolus</taxon>
    </lineage>
</organism>
<dbReference type="Gene3D" id="2.60.40.790">
    <property type="match status" value="1"/>
</dbReference>
<evidence type="ECO:0000259" key="4">
    <source>
        <dbReference type="PROSITE" id="PS01031"/>
    </source>
</evidence>
<evidence type="ECO:0000256" key="2">
    <source>
        <dbReference type="PROSITE-ProRule" id="PRU00285"/>
    </source>
</evidence>
<dbReference type="InterPro" id="IPR008978">
    <property type="entry name" value="HSP20-like_chaperone"/>
</dbReference>
<reference evidence="5 6" key="1">
    <citation type="submission" date="2023-04" db="EMBL/GenBank/DDBJ databases">
        <title>Genome of Basidiobolus ranarum AG-B5.</title>
        <authorList>
            <person name="Stajich J.E."/>
            <person name="Carter-House D."/>
            <person name="Gryganskyi A."/>
        </authorList>
    </citation>
    <scope>NUCLEOTIDE SEQUENCE [LARGE SCALE GENOMIC DNA]</scope>
    <source>
        <strain evidence="5 6">AG-B5</strain>
    </source>
</reference>
<keyword evidence="1" id="KW-0346">Stress response</keyword>
<evidence type="ECO:0000256" key="1">
    <source>
        <dbReference type="ARBA" id="ARBA00023016"/>
    </source>
</evidence>
<keyword evidence="6" id="KW-1185">Reference proteome</keyword>
<evidence type="ECO:0000313" key="5">
    <source>
        <dbReference type="EMBL" id="KAK9766582.1"/>
    </source>
</evidence>
<evidence type="ECO:0000313" key="6">
    <source>
        <dbReference type="Proteomes" id="UP001479436"/>
    </source>
</evidence>
<feature type="domain" description="SHSP" evidence="4">
    <location>
        <begin position="28"/>
        <end position="138"/>
    </location>
</feature>
<proteinExistence type="inferred from homology"/>
<accession>A0ABR2WYM4</accession>
<dbReference type="Pfam" id="PF00011">
    <property type="entry name" value="HSP20"/>
    <property type="match status" value="1"/>
</dbReference>
<dbReference type="SUPFAM" id="SSF49764">
    <property type="entry name" value="HSP20-like chaperones"/>
    <property type="match status" value="1"/>
</dbReference>
<dbReference type="InterPro" id="IPR002068">
    <property type="entry name" value="A-crystallin/Hsp20_dom"/>
</dbReference>
<dbReference type="CDD" id="cd06464">
    <property type="entry name" value="ACD_sHsps-like"/>
    <property type="match status" value="1"/>
</dbReference>
<dbReference type="Proteomes" id="UP001479436">
    <property type="component" value="Unassembled WGS sequence"/>
</dbReference>
<comment type="similarity">
    <text evidence="2 3">Belongs to the small heat shock protein (HSP20) family.</text>
</comment>
<dbReference type="InterPro" id="IPR031107">
    <property type="entry name" value="Small_HSP"/>
</dbReference>
<gene>
    <name evidence="5" type="ORF">K7432_004240</name>
</gene>
<comment type="caution">
    <text evidence="5">The sequence shown here is derived from an EMBL/GenBank/DDBJ whole genome shotgun (WGS) entry which is preliminary data.</text>
</comment>
<dbReference type="PROSITE" id="PS01031">
    <property type="entry name" value="SHSP"/>
    <property type="match status" value="1"/>
</dbReference>
<dbReference type="PANTHER" id="PTHR11527">
    <property type="entry name" value="HEAT-SHOCK PROTEIN 20 FAMILY MEMBER"/>
    <property type="match status" value="1"/>
</dbReference>
<protein>
    <recommendedName>
        <fullName evidence="4">SHSP domain-containing protein</fullName>
    </recommendedName>
</protein>
<dbReference type="EMBL" id="JASJQH010000143">
    <property type="protein sequence ID" value="KAK9766582.1"/>
    <property type="molecule type" value="Genomic_DNA"/>
</dbReference>